<organism evidence="1">
    <name type="scientific">hydrothermal vent metagenome</name>
    <dbReference type="NCBI Taxonomy" id="652676"/>
    <lineage>
        <taxon>unclassified sequences</taxon>
        <taxon>metagenomes</taxon>
        <taxon>ecological metagenomes</taxon>
    </lineage>
</organism>
<proteinExistence type="predicted"/>
<accession>A0A3B1BSR6</accession>
<dbReference type="InterPro" id="IPR015422">
    <property type="entry name" value="PyrdxlP-dep_Trfase_small"/>
</dbReference>
<dbReference type="CDD" id="cd00616">
    <property type="entry name" value="AHBA_syn"/>
    <property type="match status" value="1"/>
</dbReference>
<dbReference type="PANTHER" id="PTHR30244">
    <property type="entry name" value="TRANSAMINASE"/>
    <property type="match status" value="1"/>
</dbReference>
<dbReference type="SUPFAM" id="SSF53383">
    <property type="entry name" value="PLP-dependent transferases"/>
    <property type="match status" value="1"/>
</dbReference>
<dbReference type="GO" id="GO:0008483">
    <property type="term" value="F:transaminase activity"/>
    <property type="evidence" value="ECO:0007669"/>
    <property type="project" value="UniProtKB-KW"/>
</dbReference>
<protein>
    <submittedName>
        <fullName evidence="1">Aminotransferase, DegT/DnrJ/EryC1/StrS family</fullName>
    </submittedName>
</protein>
<name>A0A3B1BSR6_9ZZZZ</name>
<dbReference type="InterPro" id="IPR000653">
    <property type="entry name" value="DegT/StrS_aminotransferase"/>
</dbReference>
<sequence>MKVDFFRHNITASDRKALDRVLRGLFITTGGEVRRFEERFAKYLKAPYVVGVTSATAGLHLALEALNIGRGDEVITTPMTFIATANAILHAGATPKFVDVEPDTGNIDHRLIETAITKKTRAILPVHLYGQLCDMRAISKIARKYKLKVVEDAAHAVEARRDGVCVGQLSDAAAFSFYATKNLTSGEGGAVSVHTKKLKTILSQSRTHGLTKDAAGKYRKKYQHYDMKFCGWKYNMSNIQAALLVPQIKRIEKNLRIRKKVWGIYLKELKGVENLDFPKIVPGSRSALHLFTAWVPPRHRDKILWRLEEKGIGVSANFRPVHYTTYYKKNFNLKKGMFPNAERIGDSVITLPLYPTLKEREIKYVCKSLKEILKTL</sequence>
<gene>
    <name evidence="1" type="ORF">MNBD_NITROSPINAE04-587</name>
</gene>
<dbReference type="GO" id="GO:0030170">
    <property type="term" value="F:pyridoxal phosphate binding"/>
    <property type="evidence" value="ECO:0007669"/>
    <property type="project" value="TreeGrafter"/>
</dbReference>
<dbReference type="PANTHER" id="PTHR30244:SF34">
    <property type="entry name" value="DTDP-4-AMINO-4,6-DIDEOXYGALACTOSE TRANSAMINASE"/>
    <property type="match status" value="1"/>
</dbReference>
<dbReference type="AlphaFoldDB" id="A0A3B1BSR6"/>
<dbReference type="GO" id="GO:0000271">
    <property type="term" value="P:polysaccharide biosynthetic process"/>
    <property type="evidence" value="ECO:0007669"/>
    <property type="project" value="TreeGrafter"/>
</dbReference>
<keyword evidence="1" id="KW-0808">Transferase</keyword>
<dbReference type="InterPro" id="IPR015421">
    <property type="entry name" value="PyrdxlP-dep_Trfase_major"/>
</dbReference>
<reference evidence="1" key="1">
    <citation type="submission" date="2018-06" db="EMBL/GenBank/DDBJ databases">
        <authorList>
            <person name="Zhirakovskaya E."/>
        </authorList>
    </citation>
    <scope>NUCLEOTIDE SEQUENCE</scope>
</reference>
<dbReference type="Gene3D" id="3.40.640.10">
    <property type="entry name" value="Type I PLP-dependent aspartate aminotransferase-like (Major domain)"/>
    <property type="match status" value="1"/>
</dbReference>
<dbReference type="InterPro" id="IPR015424">
    <property type="entry name" value="PyrdxlP-dep_Trfase"/>
</dbReference>
<evidence type="ECO:0000313" key="1">
    <source>
        <dbReference type="EMBL" id="VAX18972.1"/>
    </source>
</evidence>
<dbReference type="PIRSF" id="PIRSF000390">
    <property type="entry name" value="PLP_StrS"/>
    <property type="match status" value="1"/>
</dbReference>
<dbReference type="EMBL" id="UOGA01000142">
    <property type="protein sequence ID" value="VAX18972.1"/>
    <property type="molecule type" value="Genomic_DNA"/>
</dbReference>
<keyword evidence="1" id="KW-0032">Aminotransferase</keyword>
<dbReference type="Pfam" id="PF01041">
    <property type="entry name" value="DegT_DnrJ_EryC1"/>
    <property type="match status" value="1"/>
</dbReference>
<dbReference type="Gene3D" id="3.90.1150.10">
    <property type="entry name" value="Aspartate Aminotransferase, domain 1"/>
    <property type="match status" value="1"/>
</dbReference>